<keyword evidence="1" id="KW-1133">Transmembrane helix</keyword>
<gene>
    <name evidence="2" type="ORF">CO059_01575</name>
</gene>
<reference evidence="3" key="1">
    <citation type="submission" date="2017-09" db="EMBL/GenBank/DDBJ databases">
        <title>Depth-based differentiation of microbial function through sediment-hosted aquifers and enrichment of novel symbionts in the deep terrestrial subsurface.</title>
        <authorList>
            <person name="Probst A.J."/>
            <person name="Ladd B."/>
            <person name="Jarett J.K."/>
            <person name="Geller-Mcgrath D.E."/>
            <person name="Sieber C.M.K."/>
            <person name="Emerson J.B."/>
            <person name="Anantharaman K."/>
            <person name="Thomas B.C."/>
            <person name="Malmstrom R."/>
            <person name="Stieglmeier M."/>
            <person name="Klingl A."/>
            <person name="Woyke T."/>
            <person name="Ryan C.M."/>
            <person name="Banfield J.F."/>
        </authorList>
    </citation>
    <scope>NUCLEOTIDE SEQUENCE [LARGE SCALE GENOMIC DNA]</scope>
</reference>
<dbReference type="Proteomes" id="UP000228781">
    <property type="component" value="Unassembled WGS sequence"/>
</dbReference>
<dbReference type="EMBL" id="PFSK01000018">
    <property type="protein sequence ID" value="PJC22850.1"/>
    <property type="molecule type" value="Genomic_DNA"/>
</dbReference>
<sequence>MRSWGEKIKAVPWRKVGLGFLVFALVVLSFLGGYLAMNWYLGKKAAKPEAVDQYAGWQTYESKSYNFTLRYPQDWKAEEVKPTFILFSPQVSEEEENPQEYILLRIASNKTRGKTLCEEDQSKCSFHTNGIFGERTTTPETESVFFAHGENDFLLTLFKYKTDPGIITNYITVFEEMAESFRFVSEVITSCEKDADCALGIRLDKCCTCAEAFTTSEIEANLTIAPFEVGKDYSKEKTVSCTGIYCSPCPTPPSGAVCVSTRCRVTE</sequence>
<name>A0A2M8EJF4_UNCKA</name>
<dbReference type="AlphaFoldDB" id="A0A2M8EJF4"/>
<keyword evidence="1" id="KW-0812">Transmembrane</keyword>
<feature type="transmembrane region" description="Helical" evidence="1">
    <location>
        <begin position="20"/>
        <end position="41"/>
    </location>
</feature>
<proteinExistence type="predicted"/>
<evidence type="ECO:0000313" key="2">
    <source>
        <dbReference type="EMBL" id="PJC22850.1"/>
    </source>
</evidence>
<organism evidence="2 3">
    <name type="scientific">candidate division WWE3 bacterium CG_4_9_14_0_2_um_filter_48_10</name>
    <dbReference type="NCBI Taxonomy" id="1975078"/>
    <lineage>
        <taxon>Bacteria</taxon>
        <taxon>Katanobacteria</taxon>
    </lineage>
</organism>
<keyword evidence="1" id="KW-0472">Membrane</keyword>
<protein>
    <submittedName>
        <fullName evidence="2">Uncharacterized protein</fullName>
    </submittedName>
</protein>
<evidence type="ECO:0000256" key="1">
    <source>
        <dbReference type="SAM" id="Phobius"/>
    </source>
</evidence>
<comment type="caution">
    <text evidence="2">The sequence shown here is derived from an EMBL/GenBank/DDBJ whole genome shotgun (WGS) entry which is preliminary data.</text>
</comment>
<evidence type="ECO:0000313" key="3">
    <source>
        <dbReference type="Proteomes" id="UP000228781"/>
    </source>
</evidence>
<accession>A0A2M8EJF4</accession>